<accession>A0AAV4RJX4</accession>
<evidence type="ECO:0000313" key="2">
    <source>
        <dbReference type="EMBL" id="GIY21051.1"/>
    </source>
</evidence>
<proteinExistence type="predicted"/>
<feature type="region of interest" description="Disordered" evidence="1">
    <location>
        <begin position="58"/>
        <end position="80"/>
    </location>
</feature>
<keyword evidence="3" id="KW-1185">Reference proteome</keyword>
<gene>
    <name evidence="2" type="ORF">CDAR_42131</name>
</gene>
<reference evidence="2 3" key="1">
    <citation type="submission" date="2021-06" db="EMBL/GenBank/DDBJ databases">
        <title>Caerostris darwini draft genome.</title>
        <authorList>
            <person name="Kono N."/>
            <person name="Arakawa K."/>
        </authorList>
    </citation>
    <scope>NUCLEOTIDE SEQUENCE [LARGE SCALE GENOMIC DNA]</scope>
</reference>
<comment type="caution">
    <text evidence="2">The sequence shown here is derived from an EMBL/GenBank/DDBJ whole genome shotgun (WGS) entry which is preliminary data.</text>
</comment>
<name>A0AAV4RJX4_9ARAC</name>
<sequence>MSNNINISDIVNASQPQPRSTLSSAHISITNLSVLSTLTVQLTRGLHENDICHEFFAHSERTRQPSPPRIPSLTGSTAYK</sequence>
<organism evidence="2 3">
    <name type="scientific">Caerostris darwini</name>
    <dbReference type="NCBI Taxonomy" id="1538125"/>
    <lineage>
        <taxon>Eukaryota</taxon>
        <taxon>Metazoa</taxon>
        <taxon>Ecdysozoa</taxon>
        <taxon>Arthropoda</taxon>
        <taxon>Chelicerata</taxon>
        <taxon>Arachnida</taxon>
        <taxon>Araneae</taxon>
        <taxon>Araneomorphae</taxon>
        <taxon>Entelegynae</taxon>
        <taxon>Araneoidea</taxon>
        <taxon>Araneidae</taxon>
        <taxon>Caerostris</taxon>
    </lineage>
</organism>
<protein>
    <submittedName>
        <fullName evidence="2">Uncharacterized protein</fullName>
    </submittedName>
</protein>
<dbReference type="EMBL" id="BPLQ01006245">
    <property type="protein sequence ID" value="GIY21051.1"/>
    <property type="molecule type" value="Genomic_DNA"/>
</dbReference>
<evidence type="ECO:0000313" key="3">
    <source>
        <dbReference type="Proteomes" id="UP001054837"/>
    </source>
</evidence>
<dbReference type="AlphaFoldDB" id="A0AAV4RJX4"/>
<evidence type="ECO:0000256" key="1">
    <source>
        <dbReference type="SAM" id="MobiDB-lite"/>
    </source>
</evidence>
<dbReference type="Proteomes" id="UP001054837">
    <property type="component" value="Unassembled WGS sequence"/>
</dbReference>